<dbReference type="GO" id="GO:0004113">
    <property type="term" value="F:2',3'-cyclic-nucleotide 3'-phosphodiesterase activity"/>
    <property type="evidence" value="ECO:0007669"/>
    <property type="project" value="TreeGrafter"/>
</dbReference>
<reference evidence="1" key="1">
    <citation type="submission" date="2021-02" db="EMBL/GenBank/DDBJ databases">
        <authorList>
            <person name="Nieuwenhuis M."/>
            <person name="Van De Peppel L.J.J."/>
        </authorList>
    </citation>
    <scope>NUCLEOTIDE SEQUENCE</scope>
    <source>
        <strain evidence="1">D49</strain>
    </source>
</reference>
<evidence type="ECO:0008006" key="3">
    <source>
        <dbReference type="Google" id="ProtNLM"/>
    </source>
</evidence>
<reference evidence="1" key="2">
    <citation type="submission" date="2021-10" db="EMBL/GenBank/DDBJ databases">
        <title>Phylogenomics reveals ancestral predisposition of the termite-cultivated fungus Termitomyces towards a domesticated lifestyle.</title>
        <authorList>
            <person name="Auxier B."/>
            <person name="Grum-Grzhimaylo A."/>
            <person name="Cardenas M.E."/>
            <person name="Lodge J.D."/>
            <person name="Laessoe T."/>
            <person name="Pedersen O."/>
            <person name="Smith M.E."/>
            <person name="Kuyper T.W."/>
            <person name="Franco-Molano E.A."/>
            <person name="Baroni T.J."/>
            <person name="Aanen D.K."/>
        </authorList>
    </citation>
    <scope>NUCLEOTIDE SEQUENCE</scope>
    <source>
        <strain evidence="1">D49</strain>
    </source>
</reference>
<dbReference type="Gene3D" id="3.90.1140.10">
    <property type="entry name" value="Cyclic phosphodiesterase"/>
    <property type="match status" value="1"/>
</dbReference>
<organism evidence="1 2">
    <name type="scientific">Sphagnurus paluster</name>
    <dbReference type="NCBI Taxonomy" id="117069"/>
    <lineage>
        <taxon>Eukaryota</taxon>
        <taxon>Fungi</taxon>
        <taxon>Dikarya</taxon>
        <taxon>Basidiomycota</taxon>
        <taxon>Agaricomycotina</taxon>
        <taxon>Agaricomycetes</taxon>
        <taxon>Agaricomycetidae</taxon>
        <taxon>Agaricales</taxon>
        <taxon>Tricholomatineae</taxon>
        <taxon>Lyophyllaceae</taxon>
        <taxon>Sphagnurus</taxon>
    </lineage>
</organism>
<dbReference type="EMBL" id="JABCKI010007059">
    <property type="protein sequence ID" value="KAG5633784.1"/>
    <property type="molecule type" value="Genomic_DNA"/>
</dbReference>
<name>A0A9P7FN92_9AGAR</name>
<evidence type="ECO:0000313" key="2">
    <source>
        <dbReference type="Proteomes" id="UP000717328"/>
    </source>
</evidence>
<dbReference type="InterPro" id="IPR012386">
    <property type="entry name" value="Cyclic-nucl_3Pdiesterase"/>
</dbReference>
<dbReference type="OrthoDB" id="514292at2759"/>
<dbReference type="PANTHER" id="PTHR28141">
    <property type="entry name" value="2',3'-CYCLIC-NUCLEOTIDE 3'-PHOSPHODIESTERASE"/>
    <property type="match status" value="1"/>
</dbReference>
<dbReference type="PANTHER" id="PTHR28141:SF1">
    <property type="entry name" value="2',3'-CYCLIC-NUCLEOTIDE 3'-PHOSPHODIESTERASE"/>
    <property type="match status" value="1"/>
</dbReference>
<protein>
    <recommendedName>
        <fullName evidence="3">2',3'-cyclic-nucleotide 3'-phosphodiesterase</fullName>
    </recommendedName>
</protein>
<gene>
    <name evidence="1" type="ORF">H0H81_005290</name>
</gene>
<dbReference type="GO" id="GO:0009187">
    <property type="term" value="P:cyclic nucleotide metabolic process"/>
    <property type="evidence" value="ECO:0007669"/>
    <property type="project" value="TreeGrafter"/>
</dbReference>
<proteinExistence type="predicted"/>
<dbReference type="InterPro" id="IPR009097">
    <property type="entry name" value="Cyclic_Pdiesterase"/>
</dbReference>
<accession>A0A9P7FN92</accession>
<sequence>MGVSLWLVPSAQDAVRLKVIMRAREAKHANLLNSYPIFEPHVTLASFGATSPTPPLSEIRASISKVKGGLPVQFKSIEIGTHFFRSVYIAIHLTPALMSLHDEVHKKLNVEFNTPAFPHVSLCYITDDDNALCREREKFLKELKDGGRIRQSGEGDEGGVSLNCSESESEDWMAEFQASEVWLADCDGPVDGWKIIEKIPINT</sequence>
<dbReference type="SUPFAM" id="SSF55144">
    <property type="entry name" value="LigT-like"/>
    <property type="match status" value="1"/>
</dbReference>
<comment type="caution">
    <text evidence="1">The sequence shown here is derived from an EMBL/GenBank/DDBJ whole genome shotgun (WGS) entry which is preliminary data.</text>
</comment>
<dbReference type="Pfam" id="PF07823">
    <property type="entry name" value="CPDase"/>
    <property type="match status" value="1"/>
</dbReference>
<evidence type="ECO:0000313" key="1">
    <source>
        <dbReference type="EMBL" id="KAG5633784.1"/>
    </source>
</evidence>
<dbReference type="AlphaFoldDB" id="A0A9P7FN92"/>
<keyword evidence="2" id="KW-1185">Reference proteome</keyword>
<dbReference type="Proteomes" id="UP000717328">
    <property type="component" value="Unassembled WGS sequence"/>
</dbReference>